<keyword evidence="2" id="KW-0808">Transferase</keyword>
<dbReference type="EC" id="2.1.1.-" evidence="2"/>
<dbReference type="Pfam" id="PF10294">
    <property type="entry name" value="Methyltransf_16"/>
    <property type="match status" value="1"/>
</dbReference>
<dbReference type="Gene3D" id="3.40.50.150">
    <property type="entry name" value="Vaccinia Virus protein VP39"/>
    <property type="match status" value="1"/>
</dbReference>
<feature type="region of interest" description="Disordered" evidence="1">
    <location>
        <begin position="33"/>
        <end position="58"/>
    </location>
</feature>
<dbReference type="EMBL" id="JATAAI010000043">
    <property type="protein sequence ID" value="KAK1733854.1"/>
    <property type="molecule type" value="Genomic_DNA"/>
</dbReference>
<sequence>MKEDNTDSTTTTPPILEEVVWRDDLIRWEGGLNVDIKKKSDDGDDGDESSDDGQSFLIDPFADPDPFEMFHFDFDLPSNNNNNQQQVLEDTGNKDEVNNNTSRSISLQIRGYKTDAEQIWQSTGLTLWRASHYLCEYQVEHPELFQNKRVLELGAGLGLNGILAWRLSCTACVHDDESHVETPIDESTSEVCITDGDSDALVHLRDNIERNRPTTTTDSTSKVSCHQLIWGKDSSQKFLQHIAHNQKYHVLLASDIIYSAVIVQPLWETVHTLLEKEGGVFVMAYARRKKVPVSIDLVLETAVEWGFGYELVKEDLEDGIWVYEFRFR</sequence>
<organism evidence="2 3">
    <name type="scientific">Skeletonema marinoi</name>
    <dbReference type="NCBI Taxonomy" id="267567"/>
    <lineage>
        <taxon>Eukaryota</taxon>
        <taxon>Sar</taxon>
        <taxon>Stramenopiles</taxon>
        <taxon>Ochrophyta</taxon>
        <taxon>Bacillariophyta</taxon>
        <taxon>Coscinodiscophyceae</taxon>
        <taxon>Thalassiosirophycidae</taxon>
        <taxon>Thalassiosirales</taxon>
        <taxon>Skeletonemataceae</taxon>
        <taxon>Skeletonema</taxon>
        <taxon>Skeletonema marinoi-dohrnii complex</taxon>
    </lineage>
</organism>
<comment type="caution">
    <text evidence="2">The sequence shown here is derived from an EMBL/GenBank/DDBJ whole genome shotgun (WGS) entry which is preliminary data.</text>
</comment>
<dbReference type="InterPro" id="IPR019410">
    <property type="entry name" value="Methyltransf_16"/>
</dbReference>
<protein>
    <submittedName>
        <fullName evidence="2">Lysine methyltransferase</fullName>
        <ecNumber evidence="2">2.1.1.-</ecNumber>
    </submittedName>
</protein>
<dbReference type="SUPFAM" id="SSF53335">
    <property type="entry name" value="S-adenosyl-L-methionine-dependent methyltransferases"/>
    <property type="match status" value="1"/>
</dbReference>
<dbReference type="InterPro" id="IPR029063">
    <property type="entry name" value="SAM-dependent_MTases_sf"/>
</dbReference>
<evidence type="ECO:0000313" key="3">
    <source>
        <dbReference type="Proteomes" id="UP001224775"/>
    </source>
</evidence>
<feature type="region of interest" description="Disordered" evidence="1">
    <location>
        <begin position="80"/>
        <end position="100"/>
    </location>
</feature>
<gene>
    <name evidence="2" type="ORF">QTG54_015381</name>
</gene>
<dbReference type="AlphaFoldDB" id="A0AAD8XTZ4"/>
<name>A0AAD8XTZ4_9STRA</name>
<proteinExistence type="predicted"/>
<keyword evidence="2" id="KW-0489">Methyltransferase</keyword>
<accession>A0AAD8XTZ4</accession>
<feature type="compositionally biased region" description="Acidic residues" evidence="1">
    <location>
        <begin position="42"/>
        <end position="51"/>
    </location>
</feature>
<evidence type="ECO:0000256" key="1">
    <source>
        <dbReference type="SAM" id="MobiDB-lite"/>
    </source>
</evidence>
<reference evidence="2" key="1">
    <citation type="submission" date="2023-06" db="EMBL/GenBank/DDBJ databases">
        <title>Survivors Of The Sea: Transcriptome response of Skeletonema marinoi to long-term dormancy.</title>
        <authorList>
            <person name="Pinder M.I.M."/>
            <person name="Kourtchenko O."/>
            <person name="Robertson E.K."/>
            <person name="Larsson T."/>
            <person name="Maumus F."/>
            <person name="Osuna-Cruz C.M."/>
            <person name="Vancaester E."/>
            <person name="Stenow R."/>
            <person name="Vandepoele K."/>
            <person name="Ploug H."/>
            <person name="Bruchert V."/>
            <person name="Godhe A."/>
            <person name="Topel M."/>
        </authorList>
    </citation>
    <scope>NUCLEOTIDE SEQUENCE</scope>
    <source>
        <strain evidence="2">R05AC</strain>
    </source>
</reference>
<dbReference type="Proteomes" id="UP001224775">
    <property type="component" value="Unassembled WGS sequence"/>
</dbReference>
<dbReference type="GO" id="GO:0032259">
    <property type="term" value="P:methylation"/>
    <property type="evidence" value="ECO:0007669"/>
    <property type="project" value="UniProtKB-KW"/>
</dbReference>
<evidence type="ECO:0000313" key="2">
    <source>
        <dbReference type="EMBL" id="KAK1733854.1"/>
    </source>
</evidence>
<dbReference type="GO" id="GO:0008168">
    <property type="term" value="F:methyltransferase activity"/>
    <property type="evidence" value="ECO:0007669"/>
    <property type="project" value="UniProtKB-KW"/>
</dbReference>
<dbReference type="PANTHER" id="PTHR14614:SF132">
    <property type="entry name" value="PROTEIN-LYSINE METHYLTRANSFERASE C42C1.13"/>
    <property type="match status" value="1"/>
</dbReference>
<dbReference type="PANTHER" id="PTHR14614">
    <property type="entry name" value="HEPATOCELLULAR CARCINOMA-ASSOCIATED ANTIGEN"/>
    <property type="match status" value="1"/>
</dbReference>
<keyword evidence="3" id="KW-1185">Reference proteome</keyword>